<name>A0A1G6HJ40_9GAMM</name>
<keyword evidence="3" id="KW-1185">Reference proteome</keyword>
<dbReference type="Gene3D" id="2.30.30.40">
    <property type="entry name" value="SH3 Domains"/>
    <property type="match status" value="1"/>
</dbReference>
<protein>
    <recommendedName>
        <fullName evidence="4">SH3 domain-containing protein</fullName>
    </recommendedName>
</protein>
<evidence type="ECO:0008006" key="4">
    <source>
        <dbReference type="Google" id="ProtNLM"/>
    </source>
</evidence>
<evidence type="ECO:0000313" key="3">
    <source>
        <dbReference type="Proteomes" id="UP000242317"/>
    </source>
</evidence>
<feature type="chain" id="PRO_5017455357" description="SH3 domain-containing protein" evidence="1">
    <location>
        <begin position="23"/>
        <end position="131"/>
    </location>
</feature>
<gene>
    <name evidence="2" type="ORF">SAMN05421749_102309</name>
</gene>
<dbReference type="OrthoDB" id="6694927at2"/>
<evidence type="ECO:0000256" key="1">
    <source>
        <dbReference type="SAM" id="SignalP"/>
    </source>
</evidence>
<dbReference type="Proteomes" id="UP000242317">
    <property type="component" value="Unassembled WGS sequence"/>
</dbReference>
<dbReference type="RefSeq" id="WP_092616838.1">
    <property type="nucleotide sequence ID" value="NZ_FMYK01000002.1"/>
</dbReference>
<reference evidence="3" key="1">
    <citation type="submission" date="2016-09" db="EMBL/GenBank/DDBJ databases">
        <authorList>
            <person name="Varghese N."/>
            <person name="Submissions S."/>
        </authorList>
    </citation>
    <scope>NUCLEOTIDE SEQUENCE [LARGE SCALE GENOMIC DNA]</scope>
    <source>
        <strain evidence="3">ANC 3699</strain>
    </source>
</reference>
<proteinExistence type="predicted"/>
<organism evidence="2 3">
    <name type="scientific">Acinetobacter marinus</name>
    <dbReference type="NCBI Taxonomy" id="281375"/>
    <lineage>
        <taxon>Bacteria</taxon>
        <taxon>Pseudomonadati</taxon>
        <taxon>Pseudomonadota</taxon>
        <taxon>Gammaproteobacteria</taxon>
        <taxon>Moraxellales</taxon>
        <taxon>Moraxellaceae</taxon>
        <taxon>Acinetobacter</taxon>
    </lineage>
</organism>
<dbReference type="EMBL" id="FMYK01000002">
    <property type="protein sequence ID" value="SDB94214.1"/>
    <property type="molecule type" value="Genomic_DNA"/>
</dbReference>
<sequence length="131" mass="13475">MKTSLFGLICVSLIIAPTFSHAGFADSLRDLRSSISQISGATKEASDLTKEVTGLTGSGSGQASGSSAASGQVLYPKINNVKLYQSANKGSSVVTKLSKGSEMVYSGNSSGAFHQVTTEHGDGWVEASLVQ</sequence>
<dbReference type="AlphaFoldDB" id="A0A1G6HJ40"/>
<feature type="signal peptide" evidence="1">
    <location>
        <begin position="1"/>
        <end position="22"/>
    </location>
</feature>
<keyword evidence="1" id="KW-0732">Signal</keyword>
<accession>A0A1G6HJ40</accession>
<evidence type="ECO:0000313" key="2">
    <source>
        <dbReference type="EMBL" id="SDB94214.1"/>
    </source>
</evidence>